<keyword evidence="1" id="KW-0808">Transferase</keyword>
<proteinExistence type="predicted"/>
<keyword evidence="1" id="KW-0489">Methyltransferase</keyword>
<organism evidence="1 2">
    <name type="scientific">Fictibacillus phosphorivorans</name>
    <dbReference type="NCBI Taxonomy" id="1221500"/>
    <lineage>
        <taxon>Bacteria</taxon>
        <taxon>Bacillati</taxon>
        <taxon>Bacillota</taxon>
        <taxon>Bacilli</taxon>
        <taxon>Bacillales</taxon>
        <taxon>Fictibacillaceae</taxon>
        <taxon>Fictibacillus</taxon>
    </lineage>
</organism>
<dbReference type="RefSeq" id="WP_066396990.1">
    <property type="nucleotide sequence ID" value="NZ_CP015378.1"/>
</dbReference>
<evidence type="ECO:0000313" key="1">
    <source>
        <dbReference type="EMBL" id="ANC78220.1"/>
    </source>
</evidence>
<dbReference type="CDD" id="cd02440">
    <property type="entry name" value="AdoMet_MTases"/>
    <property type="match status" value="1"/>
</dbReference>
<gene>
    <name evidence="1" type="ORF">ABE65_016000</name>
</gene>
<name>A0A160IQ41_9BACL</name>
<sequence>MKLEGVLPFARTLLRSFCEEGDIVIDATCGNGNDTLFLSKLVGESGHVFAFDVQEQAIANSKQRLIDQKADQNVTFFHASHDELTTQLPSNLHTKITAAIFNLGYLPGSDKSITTTGSSTIGAIEQLLQLLKPEGIIILVIYHGHEEGKREKELVMNYVKQLDQKQAHVLQYEFINQKNDPPFVVAIERRG</sequence>
<dbReference type="PANTHER" id="PTHR35276">
    <property type="entry name" value="S-ADENOSYL-L-METHIONINE-DEPENDENT METHYLTRANSFERASES SUPERFAMILY PROTEIN"/>
    <property type="match status" value="1"/>
</dbReference>
<protein>
    <submittedName>
        <fullName evidence="1">rRNA methyltransferase</fullName>
    </submittedName>
</protein>
<reference evidence="1 2" key="1">
    <citation type="submission" date="2016-04" db="EMBL/GenBank/DDBJ databases">
        <title>Complete genome sequence of Fictibacillus phosphorivorans G25-29, a strain toxic to nematodes.</title>
        <authorList>
            <person name="Zheng Z."/>
        </authorList>
    </citation>
    <scope>NUCLEOTIDE SEQUENCE [LARGE SCALE GENOMIC DNA]</scope>
    <source>
        <strain evidence="1 2">G25-29</strain>
    </source>
</reference>
<accession>A0A160IQ41</accession>
<dbReference type="InterPro" id="IPR010719">
    <property type="entry name" value="MnmM_MeTrfase"/>
</dbReference>
<dbReference type="KEGG" id="fpn:ABE65_016000"/>
<dbReference type="InterPro" id="IPR029063">
    <property type="entry name" value="SAM-dependent_MTases_sf"/>
</dbReference>
<evidence type="ECO:0000313" key="2">
    <source>
        <dbReference type="Proteomes" id="UP000076623"/>
    </source>
</evidence>
<dbReference type="SUPFAM" id="SSF53335">
    <property type="entry name" value="S-adenosyl-L-methionine-dependent methyltransferases"/>
    <property type="match status" value="1"/>
</dbReference>
<dbReference type="Proteomes" id="UP000076623">
    <property type="component" value="Chromosome"/>
</dbReference>
<dbReference type="GO" id="GO:0008168">
    <property type="term" value="F:methyltransferase activity"/>
    <property type="evidence" value="ECO:0007669"/>
    <property type="project" value="UniProtKB-KW"/>
</dbReference>
<keyword evidence="2" id="KW-1185">Reference proteome</keyword>
<dbReference type="GO" id="GO:0032259">
    <property type="term" value="P:methylation"/>
    <property type="evidence" value="ECO:0007669"/>
    <property type="project" value="UniProtKB-KW"/>
</dbReference>
<dbReference type="STRING" id="1221500.ABE65_016000"/>
<dbReference type="PANTHER" id="PTHR35276:SF1">
    <property type="entry name" value="TRNA (MNM(5)S(2)U34)-METHYLTRANSFERASE, CHLOROPLASTIC"/>
    <property type="match status" value="1"/>
</dbReference>
<dbReference type="AlphaFoldDB" id="A0A160IQ41"/>
<dbReference type="EMBL" id="CP015378">
    <property type="protein sequence ID" value="ANC78220.1"/>
    <property type="molecule type" value="Genomic_DNA"/>
</dbReference>
<dbReference type="Pfam" id="PF06962">
    <property type="entry name" value="rRNA_methylase"/>
    <property type="match status" value="1"/>
</dbReference>
<dbReference type="Gene3D" id="3.40.50.150">
    <property type="entry name" value="Vaccinia Virus protein VP39"/>
    <property type="match status" value="1"/>
</dbReference>